<organism evidence="1">
    <name type="scientific">freshwater sediment metagenome</name>
    <dbReference type="NCBI Taxonomy" id="556182"/>
    <lineage>
        <taxon>unclassified sequences</taxon>
        <taxon>metagenomes</taxon>
        <taxon>ecological metagenomes</taxon>
    </lineage>
</organism>
<sequence>MENSLHKRKAVGFFALLCFLVLGFAPSASAIQCPSADSPNCYKKVHIYNNTDGPIWAVIQAGFQDPDPWLQAAFGDVSKTYAETHYSRVYINPTTGIPAKTSVTVMVPWYSTLQNDPDPYADWWNGGRIVIFDNQQAIEAAHNQDKGNLLKVTAGSMQFACDGCTSTVKDIFWDKNAFADGIPFQLLEHTFANVKTTVSPPEIIDLKVGYNISYLDQVYLPIALAPCLKEPCRDDGSDKSAVGYLGTTQSFTDFRTKLRTFRTSMQWPRYNGRLDADARPRLPGAYNLITDALNQKVNNNNKTLFTPNSVNSQALNYLVDQWKACTTTGAGCPQTSFYRDVDAFFRDNFQKYLALTGCGSGFPKPANLNGEVGQLYLMQYVYGWVPFNAYCTNLGAGVNALNPLAPKPWPPFSKAINEYIQLQYNFAGTQLPLLSRLFQLLPTQVAQLGQRLGQQLGQKQLFNPFTLLVHGSQYLNANSYAFSVDDAAGFQSNSGEGLVIAVGGAKGLPNNIPVPKPADFNTDFEINLGDTKAQNRPEWTKYGICKNVADVEFPPFPPNENNHSRTIVVPIATQNVPCTVTIQDAAGKIYQIQAKSKVPWPAWTSNRGFDSTVISCPSTGTSSWCQNSINELSRPDEPRFALITGPSCANPNCNPF</sequence>
<dbReference type="EMBL" id="OY288114">
    <property type="protein sequence ID" value="CAJ0875113.1"/>
    <property type="molecule type" value="Genomic_DNA"/>
</dbReference>
<evidence type="ECO:0000313" key="1">
    <source>
        <dbReference type="EMBL" id="CAJ0875113.1"/>
    </source>
</evidence>
<protein>
    <submittedName>
        <fullName evidence="1">Uncharacterized protein</fullName>
    </submittedName>
</protein>
<name>A0AA48M4X7_9ZZZZ</name>
<reference evidence="1" key="1">
    <citation type="submission" date="2023-07" db="EMBL/GenBank/DDBJ databases">
        <authorList>
            <person name="Pelsma A.J. K."/>
        </authorList>
    </citation>
    <scope>NUCLEOTIDE SEQUENCE</scope>
</reference>
<gene>
    <name evidence="1" type="ORF">AMST5_02663</name>
</gene>
<accession>A0AA48M4X7</accession>
<proteinExistence type="predicted"/>
<dbReference type="AlphaFoldDB" id="A0AA48M4X7"/>